<dbReference type="InterPro" id="IPR001810">
    <property type="entry name" value="F-box_dom"/>
</dbReference>
<feature type="domain" description="F-box" evidence="2">
    <location>
        <begin position="101"/>
        <end position="207"/>
    </location>
</feature>
<accession>A0A9P4WI80</accession>
<feature type="region of interest" description="Disordered" evidence="1">
    <location>
        <begin position="159"/>
        <end position="181"/>
    </location>
</feature>
<evidence type="ECO:0000259" key="2">
    <source>
        <dbReference type="Pfam" id="PF13013"/>
    </source>
</evidence>
<evidence type="ECO:0000256" key="1">
    <source>
        <dbReference type="SAM" id="MobiDB-lite"/>
    </source>
</evidence>
<gene>
    <name evidence="3" type="ORF">E8E12_004205</name>
</gene>
<name>A0A9P4WI80_9PLEO</name>
<organism evidence="3 4">
    <name type="scientific">Didymella heteroderae</name>
    <dbReference type="NCBI Taxonomy" id="1769908"/>
    <lineage>
        <taxon>Eukaryota</taxon>
        <taxon>Fungi</taxon>
        <taxon>Dikarya</taxon>
        <taxon>Ascomycota</taxon>
        <taxon>Pezizomycotina</taxon>
        <taxon>Dothideomycetes</taxon>
        <taxon>Pleosporomycetidae</taxon>
        <taxon>Pleosporales</taxon>
        <taxon>Pleosporineae</taxon>
        <taxon>Didymellaceae</taxon>
        <taxon>Didymella</taxon>
    </lineage>
</organism>
<sequence length="428" mass="47426">MNLKRASTPPPSEDVSQRLMAPPLTPGAPLPKTIIPPSPGGHRLDILAAAATSKRPAKIRAPPVGSKRSLIVGVRKPATKTSKAKIETSEAKDDIAFAKMSTGLMDLPGEIRNLIYSFTQSNSRQALLVYRPRLASLRSRTRLDRHRTLPSDILEQKHDEAFSANGHRGSTRGSSRKCKSGTLARETNRPFYGLTQVCRLLRAEFRPLYLQKQEIGIDLVEVVQYLQTFYPEAPEQFKALSISTDRKIDMPFTGNLTIAVGDKLKAIEKAVEGIDVWPLLDLWANSFKIEAGFGRYMAPHYDATADGEAKDLYRLFGRQVQADRRCSVMNVAWRTVLRTRSLASVTIHRKPASTSSTSGSPPQQAARLAVPVVIGPRPYIHILFRADTAEPWMTKAVSKIPQAWLKVCGLDSMEYFDIKVGVEPTQAD</sequence>
<dbReference type="Proteomes" id="UP000758155">
    <property type="component" value="Unassembled WGS sequence"/>
</dbReference>
<comment type="caution">
    <text evidence="3">The sequence shown here is derived from an EMBL/GenBank/DDBJ whole genome shotgun (WGS) entry which is preliminary data.</text>
</comment>
<evidence type="ECO:0000313" key="3">
    <source>
        <dbReference type="EMBL" id="KAF3032925.1"/>
    </source>
</evidence>
<dbReference type="EMBL" id="SWKV01000090">
    <property type="protein sequence ID" value="KAF3032925.1"/>
    <property type="molecule type" value="Genomic_DNA"/>
</dbReference>
<feature type="region of interest" description="Disordered" evidence="1">
    <location>
        <begin position="1"/>
        <end position="41"/>
    </location>
</feature>
<protein>
    <recommendedName>
        <fullName evidence="2">F-box domain-containing protein</fullName>
    </recommendedName>
</protein>
<dbReference type="AlphaFoldDB" id="A0A9P4WI80"/>
<feature type="compositionally biased region" description="Pro residues" evidence="1">
    <location>
        <begin position="23"/>
        <end position="39"/>
    </location>
</feature>
<reference evidence="3" key="1">
    <citation type="submission" date="2019-04" db="EMBL/GenBank/DDBJ databases">
        <title>Sequencing of skin fungus with MAO and IRED activity.</title>
        <authorList>
            <person name="Marsaioli A.J."/>
            <person name="Bonatto J.M.C."/>
            <person name="Reis Junior O."/>
        </authorList>
    </citation>
    <scope>NUCLEOTIDE SEQUENCE</scope>
    <source>
        <strain evidence="3">28M1</strain>
    </source>
</reference>
<keyword evidence="4" id="KW-1185">Reference proteome</keyword>
<proteinExistence type="predicted"/>
<dbReference type="OrthoDB" id="3795901at2759"/>
<dbReference type="Pfam" id="PF13013">
    <property type="entry name" value="F-box-like_2"/>
    <property type="match status" value="1"/>
</dbReference>
<evidence type="ECO:0000313" key="4">
    <source>
        <dbReference type="Proteomes" id="UP000758155"/>
    </source>
</evidence>